<keyword evidence="1" id="KW-0677">Repeat</keyword>
<evidence type="ECO:0000256" key="1">
    <source>
        <dbReference type="ARBA" id="ARBA00022737"/>
    </source>
</evidence>
<dbReference type="PROSITE" id="PS50088">
    <property type="entry name" value="ANK_REPEAT"/>
    <property type="match status" value="1"/>
</dbReference>
<name>A0A8T2PI33_9TELE</name>
<dbReference type="InterPro" id="IPR036770">
    <property type="entry name" value="Ankyrin_rpt-contain_sf"/>
</dbReference>
<dbReference type="Proteomes" id="UP000824540">
    <property type="component" value="Unassembled WGS sequence"/>
</dbReference>
<accession>A0A8T2PI33</accession>
<keyword evidence="5" id="KW-1185">Reference proteome</keyword>
<dbReference type="Gene3D" id="1.25.40.20">
    <property type="entry name" value="Ankyrin repeat-containing domain"/>
    <property type="match status" value="1"/>
</dbReference>
<keyword evidence="2 3" id="KW-0040">ANK repeat</keyword>
<evidence type="ECO:0000313" key="4">
    <source>
        <dbReference type="EMBL" id="KAG9349118.1"/>
    </source>
</evidence>
<sequence length="134" mass="14800">MEDNLTGYRTYFGHSPDMNKDFVDAIFHGDLEQVRKRMEEGDLCEEDVDQPHDEEGCTPLITACQKGLTGVVQFLLEKGADVTLCNHDDQTAVHLSGSVLQGELLAVASRCLSPQAQLLCAAWRGDLHSLQNLL</sequence>
<evidence type="ECO:0000256" key="3">
    <source>
        <dbReference type="PROSITE-ProRule" id="PRU00023"/>
    </source>
</evidence>
<dbReference type="SUPFAM" id="SSF48403">
    <property type="entry name" value="Ankyrin repeat"/>
    <property type="match status" value="1"/>
</dbReference>
<organism evidence="4 5">
    <name type="scientific">Albula glossodonta</name>
    <name type="common">roundjaw bonefish</name>
    <dbReference type="NCBI Taxonomy" id="121402"/>
    <lineage>
        <taxon>Eukaryota</taxon>
        <taxon>Metazoa</taxon>
        <taxon>Chordata</taxon>
        <taxon>Craniata</taxon>
        <taxon>Vertebrata</taxon>
        <taxon>Euteleostomi</taxon>
        <taxon>Actinopterygii</taxon>
        <taxon>Neopterygii</taxon>
        <taxon>Teleostei</taxon>
        <taxon>Albuliformes</taxon>
        <taxon>Albulidae</taxon>
        <taxon>Albula</taxon>
    </lineage>
</organism>
<feature type="repeat" description="ANK" evidence="3">
    <location>
        <begin position="55"/>
        <end position="87"/>
    </location>
</feature>
<reference evidence="4" key="1">
    <citation type="thesis" date="2021" institute="BYU ScholarsArchive" country="Provo, UT, USA">
        <title>Applications of and Algorithms for Genome Assembly and Genomic Analyses with an Emphasis on Marine Teleosts.</title>
        <authorList>
            <person name="Pickett B.D."/>
        </authorList>
    </citation>
    <scope>NUCLEOTIDE SEQUENCE</scope>
    <source>
        <strain evidence="4">HI-2016</strain>
    </source>
</reference>
<feature type="non-terminal residue" evidence="4">
    <location>
        <position position="1"/>
    </location>
</feature>
<dbReference type="AlphaFoldDB" id="A0A8T2PI33"/>
<dbReference type="PROSITE" id="PS50297">
    <property type="entry name" value="ANK_REP_REGION"/>
    <property type="match status" value="1"/>
</dbReference>
<dbReference type="EMBL" id="JAFBMS010000010">
    <property type="protein sequence ID" value="KAG9349118.1"/>
    <property type="molecule type" value="Genomic_DNA"/>
</dbReference>
<dbReference type="InterPro" id="IPR002110">
    <property type="entry name" value="Ankyrin_rpt"/>
</dbReference>
<dbReference type="PANTHER" id="PTHR24171">
    <property type="entry name" value="ANKYRIN REPEAT DOMAIN-CONTAINING PROTEIN 39-RELATED"/>
    <property type="match status" value="1"/>
</dbReference>
<comment type="caution">
    <text evidence="4">The sequence shown here is derived from an EMBL/GenBank/DDBJ whole genome shotgun (WGS) entry which is preliminary data.</text>
</comment>
<gene>
    <name evidence="4" type="ORF">JZ751_029438</name>
</gene>
<dbReference type="OrthoDB" id="266718at2759"/>
<dbReference type="SMART" id="SM00248">
    <property type="entry name" value="ANK"/>
    <property type="match status" value="1"/>
</dbReference>
<proteinExistence type="predicted"/>
<dbReference type="Pfam" id="PF12796">
    <property type="entry name" value="Ank_2"/>
    <property type="match status" value="1"/>
</dbReference>
<protein>
    <submittedName>
        <fullName evidence="4">Uncharacterized protein</fullName>
    </submittedName>
</protein>
<evidence type="ECO:0000256" key="2">
    <source>
        <dbReference type="ARBA" id="ARBA00023043"/>
    </source>
</evidence>
<evidence type="ECO:0000313" key="5">
    <source>
        <dbReference type="Proteomes" id="UP000824540"/>
    </source>
</evidence>